<name>A0A2H0WYV2_9BACT</name>
<comment type="caution">
    <text evidence="3">The sequence shown here is derived from an EMBL/GenBank/DDBJ whole genome shotgun (WGS) entry which is preliminary data.</text>
</comment>
<dbReference type="EMBL" id="PEYY01000096">
    <property type="protein sequence ID" value="PIS17853.1"/>
    <property type="molecule type" value="Genomic_DNA"/>
</dbReference>
<dbReference type="Pfam" id="PF00403">
    <property type="entry name" value="HMA"/>
    <property type="match status" value="1"/>
</dbReference>
<dbReference type="AlphaFoldDB" id="A0A2H0WYV2"/>
<evidence type="ECO:0000259" key="2">
    <source>
        <dbReference type="PROSITE" id="PS50846"/>
    </source>
</evidence>
<dbReference type="Gene3D" id="3.30.70.100">
    <property type="match status" value="1"/>
</dbReference>
<dbReference type="PROSITE" id="PS50846">
    <property type="entry name" value="HMA_2"/>
    <property type="match status" value="1"/>
</dbReference>
<dbReference type="Proteomes" id="UP000229574">
    <property type="component" value="Unassembled WGS sequence"/>
</dbReference>
<accession>A0A2H0WYV2</accession>
<dbReference type="SUPFAM" id="SSF55008">
    <property type="entry name" value="HMA, heavy metal-associated domain"/>
    <property type="match status" value="1"/>
</dbReference>
<dbReference type="GO" id="GO:0046872">
    <property type="term" value="F:metal ion binding"/>
    <property type="evidence" value="ECO:0007669"/>
    <property type="project" value="UniProtKB-KW"/>
</dbReference>
<reference evidence="4" key="1">
    <citation type="submission" date="2017-09" db="EMBL/GenBank/DDBJ databases">
        <title>Depth-based differentiation of microbial function through sediment-hosted aquifers and enrichment of novel symbionts in the deep terrestrial subsurface.</title>
        <authorList>
            <person name="Probst A.J."/>
            <person name="Ladd B."/>
            <person name="Jarett J.K."/>
            <person name="Geller-Mcgrath D.E."/>
            <person name="Sieber C.M.K."/>
            <person name="Emerson J.B."/>
            <person name="Anantharaman K."/>
            <person name="Thomas B.C."/>
            <person name="Malmstrom R."/>
            <person name="Stieglmeier M."/>
            <person name="Klingl A."/>
            <person name="Woyke T."/>
            <person name="Ryan C.M."/>
            <person name="Banfield J.F."/>
        </authorList>
    </citation>
    <scope>NUCLEOTIDE SEQUENCE [LARGE SCALE GENOMIC DNA]</scope>
</reference>
<evidence type="ECO:0000313" key="3">
    <source>
        <dbReference type="EMBL" id="PIS17853.1"/>
    </source>
</evidence>
<proteinExistence type="predicted"/>
<organism evidence="3 4">
    <name type="scientific">Candidatus Collierbacteria bacterium CG09_land_8_20_14_0_10_46_12</name>
    <dbReference type="NCBI Taxonomy" id="1974533"/>
    <lineage>
        <taxon>Bacteria</taxon>
        <taxon>Candidatus Collieribacteriota</taxon>
    </lineage>
</organism>
<dbReference type="InterPro" id="IPR006121">
    <property type="entry name" value="HMA_dom"/>
</dbReference>
<dbReference type="FunFam" id="3.30.70.100:FF:000001">
    <property type="entry name" value="ATPase copper transporting beta"/>
    <property type="match status" value="1"/>
</dbReference>
<protein>
    <submittedName>
        <fullName evidence="3">Heavy metal transporter</fullName>
    </submittedName>
</protein>
<gene>
    <name evidence="3" type="ORF">COT54_02420</name>
</gene>
<dbReference type="InterPro" id="IPR036163">
    <property type="entry name" value="HMA_dom_sf"/>
</dbReference>
<keyword evidence="1" id="KW-0479">Metal-binding</keyword>
<evidence type="ECO:0000313" key="4">
    <source>
        <dbReference type="Proteomes" id="UP000229574"/>
    </source>
</evidence>
<evidence type="ECO:0000256" key="1">
    <source>
        <dbReference type="ARBA" id="ARBA00022723"/>
    </source>
</evidence>
<sequence length="79" mass="8573">MFNLFKKKPVGETITLKLSGLHCTSCSLNIDGELEDLSGVISSSTSYAKQESVIIYDPTLAKPADFSKTIKSLGYDVVK</sequence>
<dbReference type="CDD" id="cd00371">
    <property type="entry name" value="HMA"/>
    <property type="match status" value="1"/>
</dbReference>
<feature type="domain" description="HMA" evidence="2">
    <location>
        <begin position="12"/>
        <end position="78"/>
    </location>
</feature>